<evidence type="ECO:0000313" key="8">
    <source>
        <dbReference type="Proteomes" id="UP000827549"/>
    </source>
</evidence>
<dbReference type="PANTHER" id="PTHR47966:SF57">
    <property type="entry name" value="PEPTIDASE A1 DOMAIN-CONTAINING PROTEIN"/>
    <property type="match status" value="1"/>
</dbReference>
<evidence type="ECO:0000256" key="3">
    <source>
        <dbReference type="PIRSR" id="PIRSR601461-2"/>
    </source>
</evidence>
<dbReference type="PANTHER" id="PTHR47966">
    <property type="entry name" value="BETA-SITE APP-CLEAVING ENZYME, ISOFORM A-RELATED"/>
    <property type="match status" value="1"/>
</dbReference>
<dbReference type="GO" id="GO:0006508">
    <property type="term" value="P:proteolysis"/>
    <property type="evidence" value="ECO:0007669"/>
    <property type="project" value="InterPro"/>
</dbReference>
<dbReference type="InterPro" id="IPR021109">
    <property type="entry name" value="Peptidase_aspartic_dom_sf"/>
</dbReference>
<evidence type="ECO:0000256" key="1">
    <source>
        <dbReference type="ARBA" id="ARBA00007447"/>
    </source>
</evidence>
<feature type="disulfide bond" evidence="3">
    <location>
        <begin position="299"/>
        <end position="304"/>
    </location>
</feature>
<evidence type="ECO:0000313" key="7">
    <source>
        <dbReference type="EMBL" id="WOO80206.1"/>
    </source>
</evidence>
<feature type="compositionally biased region" description="Low complexity" evidence="4">
    <location>
        <begin position="153"/>
        <end position="165"/>
    </location>
</feature>
<feature type="compositionally biased region" description="Polar residues" evidence="4">
    <location>
        <begin position="874"/>
        <end position="886"/>
    </location>
</feature>
<protein>
    <submittedName>
        <fullName evidence="7">Aspartic-type endopeptidase CTSD</fullName>
    </submittedName>
</protein>
<feature type="region of interest" description="Disordered" evidence="4">
    <location>
        <begin position="1"/>
        <end position="229"/>
    </location>
</feature>
<dbReference type="AlphaFoldDB" id="A0AAF0Y9H0"/>
<evidence type="ECO:0000256" key="4">
    <source>
        <dbReference type="SAM" id="MobiDB-lite"/>
    </source>
</evidence>
<feature type="active site" evidence="2">
    <location>
        <position position="513"/>
    </location>
</feature>
<keyword evidence="5" id="KW-1133">Transmembrane helix</keyword>
<feature type="active site" evidence="2">
    <location>
        <position position="286"/>
    </location>
</feature>
<proteinExistence type="inferred from homology"/>
<keyword evidence="5" id="KW-0472">Membrane</keyword>
<feature type="compositionally biased region" description="Polar residues" evidence="4">
    <location>
        <begin position="924"/>
        <end position="937"/>
    </location>
</feature>
<feature type="compositionally biased region" description="Polar residues" evidence="4">
    <location>
        <begin position="191"/>
        <end position="214"/>
    </location>
</feature>
<dbReference type="InterPro" id="IPR001461">
    <property type="entry name" value="Aspartic_peptidase_A1"/>
</dbReference>
<evidence type="ECO:0000259" key="6">
    <source>
        <dbReference type="PROSITE" id="PS51767"/>
    </source>
</evidence>
<dbReference type="InterPro" id="IPR033121">
    <property type="entry name" value="PEPTIDASE_A1"/>
</dbReference>
<dbReference type="Proteomes" id="UP000827549">
    <property type="component" value="Chromosome 3"/>
</dbReference>
<keyword evidence="8" id="KW-1185">Reference proteome</keyword>
<feature type="compositionally biased region" description="Polar residues" evidence="4">
    <location>
        <begin position="818"/>
        <end position="843"/>
    </location>
</feature>
<dbReference type="Pfam" id="PF00026">
    <property type="entry name" value="Asp"/>
    <property type="match status" value="1"/>
</dbReference>
<feature type="region of interest" description="Disordered" evidence="4">
    <location>
        <begin position="812"/>
        <end position="937"/>
    </location>
</feature>
<reference evidence="7" key="1">
    <citation type="submission" date="2023-10" db="EMBL/GenBank/DDBJ databases">
        <authorList>
            <person name="Noh H."/>
        </authorList>
    </citation>
    <scope>NUCLEOTIDE SEQUENCE</scope>
    <source>
        <strain evidence="7">DUCC4014</strain>
    </source>
</reference>
<keyword evidence="5" id="KW-0812">Transmembrane</keyword>
<dbReference type="PRINTS" id="PR00792">
    <property type="entry name" value="PEPSIN"/>
</dbReference>
<dbReference type="EMBL" id="CP086716">
    <property type="protein sequence ID" value="WOO80206.1"/>
    <property type="molecule type" value="Genomic_DNA"/>
</dbReference>
<evidence type="ECO:0000256" key="2">
    <source>
        <dbReference type="PIRSR" id="PIRSR601461-1"/>
    </source>
</evidence>
<organism evidence="7 8">
    <name type="scientific">Vanrija pseudolonga</name>
    <dbReference type="NCBI Taxonomy" id="143232"/>
    <lineage>
        <taxon>Eukaryota</taxon>
        <taxon>Fungi</taxon>
        <taxon>Dikarya</taxon>
        <taxon>Basidiomycota</taxon>
        <taxon>Agaricomycotina</taxon>
        <taxon>Tremellomycetes</taxon>
        <taxon>Trichosporonales</taxon>
        <taxon>Trichosporonaceae</taxon>
        <taxon>Vanrija</taxon>
    </lineage>
</organism>
<feature type="transmembrane region" description="Helical" evidence="5">
    <location>
        <begin position="681"/>
        <end position="705"/>
    </location>
</feature>
<dbReference type="GeneID" id="87806958"/>
<dbReference type="SUPFAM" id="SSF50630">
    <property type="entry name" value="Acid proteases"/>
    <property type="match status" value="1"/>
</dbReference>
<feature type="domain" description="Peptidase A1" evidence="6">
    <location>
        <begin position="268"/>
        <end position="622"/>
    </location>
</feature>
<dbReference type="Gene3D" id="2.40.70.10">
    <property type="entry name" value="Acid Proteases"/>
    <property type="match status" value="2"/>
</dbReference>
<feature type="compositionally biased region" description="Low complexity" evidence="4">
    <location>
        <begin position="132"/>
        <end position="146"/>
    </location>
</feature>
<dbReference type="CDD" id="cd05471">
    <property type="entry name" value="pepsin_like"/>
    <property type="match status" value="1"/>
</dbReference>
<feature type="disulfide bond" evidence="3">
    <location>
        <begin position="548"/>
        <end position="583"/>
    </location>
</feature>
<comment type="similarity">
    <text evidence="1">Belongs to the peptidase A1 family.</text>
</comment>
<dbReference type="InterPro" id="IPR034164">
    <property type="entry name" value="Pepsin-like_dom"/>
</dbReference>
<name>A0AAF0Y9H0_9TREE</name>
<dbReference type="GO" id="GO:0004190">
    <property type="term" value="F:aspartic-type endopeptidase activity"/>
    <property type="evidence" value="ECO:0007669"/>
    <property type="project" value="InterPro"/>
</dbReference>
<evidence type="ECO:0000256" key="5">
    <source>
        <dbReference type="SAM" id="Phobius"/>
    </source>
</evidence>
<feature type="compositionally biased region" description="Pro residues" evidence="4">
    <location>
        <begin position="1"/>
        <end position="12"/>
    </location>
</feature>
<gene>
    <name evidence="7" type="primary">CTSD_0</name>
    <name evidence="7" type="ORF">LOC62_03G003717</name>
</gene>
<dbReference type="PROSITE" id="PS51767">
    <property type="entry name" value="PEPTIDASE_A1"/>
    <property type="match status" value="1"/>
</dbReference>
<sequence>MLILPPRRPAPGAPDAATNPRRPRRRPLAAAADAPPPRATRAKRQQNDQGQNQQQPQQPPPSPAPTPVPPTPAGAPPPETTTKPIVHGLQQPAPSPEGNGAGGAGVQAFTFTAEEAPAGPYTNTPAPPPGASPSAPGGAAADAAPSTGGGAAGNSAPPNGSPSDPAGGGAGGSNSNPPPGASTPVTGGANGSSVFTASGNSSTSSFTRTMPWTYSPSPPTKTTSGKGASQTTFVPGHVYNLTLGGSTDSSAVYSLPMSFGHNGGSSRKRGPDWDGVSPQVVNMQIDLGSSDMWVAADTCNTVNCKSASSLYNTSQSMDTDTAIGLNYQTGSVAGNVFWEQVTFGSFSIGWQAFVAASTVYNEDLGGGNFGGLIGLAFPQNSIILSKIPAGTSSQPDGATFLDNLFGSGASAPSQRFFSLSLERREDVRTASTFGIGALSTRVCPGQCAPNYVQVIPAPNLGKTGFLHWRVQIDGIKATKFADEKNGAGPTTTNITLGPSQVDSTRRTPLAIVDSGGLATLVGNKAFADNIYAPFGVKASSDGLYRMSCNTPIALTVSIGGFEYPVHPLDMSYVDPSDPTQSQCIGAVQVAPLANNADFVLGSSFLKNVYSVFQYPDASKGAWQPTVGFVSLTNPSTAAKDFYAVRNLRQSLSDVSNGNGGGAPPSPGAGSPAAQHRVVSTAIIAACSVIGFFVLAAAAFCAWWFWLRRKLGATGIVEYKMANMNGGSSPSDQGISTVRSRKHEATHRQKSMVEGYSDYDMESWRSTNNSAEDSIRLSMPRVTEEFGEQHLPDGLSNHTRGSSIHQSLLLADHGPPLGSPTSDMTPGVNTPRRASSHMSVQISPGATGRLVDLPSSPPPPLGQTSPRPSFVNMPKSPSQRSTMTLSMSGPFPTRPTSMQSSDYEYFSMLPVPTPEDREQGGHTRTPLSTSSLHRMSTP</sequence>
<accession>A0AAF0Y9H0</accession>
<feature type="compositionally biased region" description="Pro residues" evidence="4">
    <location>
        <begin position="57"/>
        <end position="79"/>
    </location>
</feature>
<dbReference type="RefSeq" id="XP_062626238.1">
    <property type="nucleotide sequence ID" value="XM_062770254.1"/>
</dbReference>
<keyword evidence="3" id="KW-1015">Disulfide bond</keyword>